<dbReference type="RefSeq" id="XP_031917182.1">
    <property type="nucleotide sequence ID" value="XM_032052789.1"/>
</dbReference>
<evidence type="ECO:0000313" key="2">
    <source>
        <dbReference type="Proteomes" id="UP000325672"/>
    </source>
</evidence>
<dbReference type="EMBL" id="ML743559">
    <property type="protein sequence ID" value="KAE8141119.1"/>
    <property type="molecule type" value="Genomic_DNA"/>
</dbReference>
<dbReference type="AlphaFoldDB" id="A0A5N6T4C8"/>
<accession>A0A5N6T4C8</accession>
<keyword evidence="2" id="KW-1185">Reference proteome</keyword>
<gene>
    <name evidence="1" type="ORF">BDV38DRAFT_221002</name>
</gene>
<evidence type="ECO:0000313" key="1">
    <source>
        <dbReference type="EMBL" id="KAE8141119.1"/>
    </source>
</evidence>
<name>A0A5N6T4C8_ASPPS</name>
<protein>
    <submittedName>
        <fullName evidence="1">Uncharacterized protein</fullName>
    </submittedName>
</protein>
<sequence length="54" mass="5800">MLNGVTPLPAYFAPGVILRNSTTSPARTDSLFGINYIHLQCISLKGIHGSNSRV</sequence>
<dbReference type="Proteomes" id="UP000325672">
    <property type="component" value="Unassembled WGS sequence"/>
</dbReference>
<reference evidence="1 2" key="1">
    <citation type="submission" date="2019-04" db="EMBL/GenBank/DDBJ databases">
        <title>Friends and foes A comparative genomics study of 23 Aspergillus species from section Flavi.</title>
        <authorList>
            <consortium name="DOE Joint Genome Institute"/>
            <person name="Kjaerbolling I."/>
            <person name="Vesth T."/>
            <person name="Frisvad J.C."/>
            <person name="Nybo J.L."/>
            <person name="Theobald S."/>
            <person name="Kildgaard S."/>
            <person name="Isbrandt T."/>
            <person name="Kuo A."/>
            <person name="Sato A."/>
            <person name="Lyhne E.K."/>
            <person name="Kogle M.E."/>
            <person name="Wiebenga A."/>
            <person name="Kun R.S."/>
            <person name="Lubbers R.J."/>
            <person name="Makela M.R."/>
            <person name="Barry K."/>
            <person name="Chovatia M."/>
            <person name="Clum A."/>
            <person name="Daum C."/>
            <person name="Haridas S."/>
            <person name="He G."/>
            <person name="LaButti K."/>
            <person name="Lipzen A."/>
            <person name="Mondo S."/>
            <person name="Riley R."/>
            <person name="Salamov A."/>
            <person name="Simmons B.A."/>
            <person name="Magnuson J.K."/>
            <person name="Henrissat B."/>
            <person name="Mortensen U.H."/>
            <person name="Larsen T.O."/>
            <person name="Devries R.P."/>
            <person name="Grigoriev I.V."/>
            <person name="Machida M."/>
            <person name="Baker S.E."/>
            <person name="Andersen M.R."/>
        </authorList>
    </citation>
    <scope>NUCLEOTIDE SEQUENCE [LARGE SCALE GENOMIC DNA]</scope>
    <source>
        <strain evidence="1 2">CBS 117625</strain>
    </source>
</reference>
<dbReference type="GeneID" id="43636999"/>
<organism evidence="1 2">
    <name type="scientific">Aspergillus pseudotamarii</name>
    <dbReference type="NCBI Taxonomy" id="132259"/>
    <lineage>
        <taxon>Eukaryota</taxon>
        <taxon>Fungi</taxon>
        <taxon>Dikarya</taxon>
        <taxon>Ascomycota</taxon>
        <taxon>Pezizomycotina</taxon>
        <taxon>Eurotiomycetes</taxon>
        <taxon>Eurotiomycetidae</taxon>
        <taxon>Eurotiales</taxon>
        <taxon>Aspergillaceae</taxon>
        <taxon>Aspergillus</taxon>
        <taxon>Aspergillus subgen. Circumdati</taxon>
    </lineage>
</organism>
<proteinExistence type="predicted"/>